<dbReference type="RefSeq" id="WP_013253182.1">
    <property type="nucleotide sequence ID" value="NC_014364.1"/>
</dbReference>
<evidence type="ECO:0000259" key="2">
    <source>
        <dbReference type="Pfam" id="PF01321"/>
    </source>
</evidence>
<keyword evidence="4" id="KW-1185">Reference proteome</keyword>
<dbReference type="SUPFAM" id="SSF53092">
    <property type="entry name" value="Creatinase/prolidase N-terminal domain"/>
    <property type="match status" value="1"/>
</dbReference>
<evidence type="ECO:0000259" key="1">
    <source>
        <dbReference type="Pfam" id="PF00557"/>
    </source>
</evidence>
<dbReference type="InterPro" id="IPR029149">
    <property type="entry name" value="Creatin/AminoP/Spt16_N"/>
</dbReference>
<proteinExistence type="predicted"/>
<dbReference type="KEGG" id="ssm:Spirs_0573"/>
<dbReference type="Pfam" id="PF01321">
    <property type="entry name" value="Creatinase_N"/>
    <property type="match status" value="1"/>
</dbReference>
<dbReference type="PANTHER" id="PTHR46112:SF2">
    <property type="entry name" value="XAA-PRO AMINOPEPTIDASE P-RELATED"/>
    <property type="match status" value="1"/>
</dbReference>
<dbReference type="Pfam" id="PF00557">
    <property type="entry name" value="Peptidase_M24"/>
    <property type="match status" value="1"/>
</dbReference>
<gene>
    <name evidence="3" type="ordered locus">Spirs_0573</name>
</gene>
<dbReference type="OrthoDB" id="366799at2"/>
<dbReference type="InterPro" id="IPR000587">
    <property type="entry name" value="Creatinase_N"/>
</dbReference>
<dbReference type="InterPro" id="IPR036005">
    <property type="entry name" value="Creatinase/aminopeptidase-like"/>
</dbReference>
<feature type="domain" description="Peptidase M24" evidence="1">
    <location>
        <begin position="169"/>
        <end position="377"/>
    </location>
</feature>
<dbReference type="EMBL" id="CP002116">
    <property type="protein sequence ID" value="ADK79718.1"/>
    <property type="molecule type" value="Genomic_DNA"/>
</dbReference>
<evidence type="ECO:0000313" key="3">
    <source>
        <dbReference type="EMBL" id="ADK79718.1"/>
    </source>
</evidence>
<dbReference type="eggNOG" id="COG0006">
    <property type="taxonomic scope" value="Bacteria"/>
</dbReference>
<evidence type="ECO:0000313" key="4">
    <source>
        <dbReference type="Proteomes" id="UP000002318"/>
    </source>
</evidence>
<organism evidence="3 4">
    <name type="scientific">Sediminispirochaeta smaragdinae (strain DSM 11293 / JCM 15392 / SEBR 4228)</name>
    <name type="common">Spirochaeta smaragdinae</name>
    <dbReference type="NCBI Taxonomy" id="573413"/>
    <lineage>
        <taxon>Bacteria</taxon>
        <taxon>Pseudomonadati</taxon>
        <taxon>Spirochaetota</taxon>
        <taxon>Spirochaetia</taxon>
        <taxon>Spirochaetales</taxon>
        <taxon>Spirochaetaceae</taxon>
        <taxon>Sediminispirochaeta</taxon>
    </lineage>
</organism>
<dbReference type="Proteomes" id="UP000002318">
    <property type="component" value="Chromosome"/>
</dbReference>
<accession>E1RBI8</accession>
<dbReference type="InterPro" id="IPR050659">
    <property type="entry name" value="Peptidase_M24B"/>
</dbReference>
<feature type="domain" description="Creatinase N-terminal" evidence="2">
    <location>
        <begin position="16"/>
        <end position="158"/>
    </location>
</feature>
<dbReference type="CDD" id="cd01066">
    <property type="entry name" value="APP_MetAP"/>
    <property type="match status" value="1"/>
</dbReference>
<name>E1RBI8_SEDSS</name>
<sequence>MLERELRFSEEEYHRRLRAVKASMDRQGMEVLIVVDPANMNYLTGYDGWSFYVHQGLIIALDRDEPFWFGRAQDSNGARLTTWLSEESILGYPDYYVQSRYTHTMRYVANKIAEEGWDRRRIGVEMDGYWFSARMYRELTEHLPSARFADATSLVAWVKSVKSDVEVTMIRQAAKITEKAMDLAVKMIEPGVAEREVAAAVSAAQIAGVDGYGGDSPAIFPIIPSGQRTSTAHLTFHPERSYQTGDVVLLELGSARCHYHAPLSRTVYLGKVPDDLKKVADVVVAGLRKTLEFIAPGVTAEEVEAYWRGCLAGTGVEKPSRVGYSFGLAYVPDWGEHTVSLRPGDKSVLEPGMTIHFMPGIWLDTYGFECSEPFLVTDSGCEKLVNFPERLFTKEG</sequence>
<dbReference type="STRING" id="573413.Spirs_0573"/>
<dbReference type="Gene3D" id="3.40.350.10">
    <property type="entry name" value="Creatinase/prolidase N-terminal domain"/>
    <property type="match status" value="1"/>
</dbReference>
<dbReference type="PANTHER" id="PTHR46112">
    <property type="entry name" value="AMINOPEPTIDASE"/>
    <property type="match status" value="1"/>
</dbReference>
<reference evidence="3 4" key="1">
    <citation type="journal article" date="2010" name="Stand. Genomic Sci.">
        <title>Complete genome sequence of Spirochaeta smaragdinae type strain (SEBR 4228).</title>
        <authorList>
            <person name="Mavromatis K."/>
            <person name="Yasawong M."/>
            <person name="Chertkov O."/>
            <person name="Lapidus A."/>
            <person name="Lucas S."/>
            <person name="Nolan M."/>
            <person name="Del Rio T.G."/>
            <person name="Tice H."/>
            <person name="Cheng J.F."/>
            <person name="Pitluck S."/>
            <person name="Liolios K."/>
            <person name="Ivanova N."/>
            <person name="Tapia R."/>
            <person name="Han C."/>
            <person name="Bruce D."/>
            <person name="Goodwin L."/>
            <person name="Pati A."/>
            <person name="Chen A."/>
            <person name="Palaniappan K."/>
            <person name="Land M."/>
            <person name="Hauser L."/>
            <person name="Chang Y.J."/>
            <person name="Jeffries C.D."/>
            <person name="Detter J.C."/>
            <person name="Rohde M."/>
            <person name="Brambilla E."/>
            <person name="Spring S."/>
            <person name="Goker M."/>
            <person name="Sikorski J."/>
            <person name="Woyke T."/>
            <person name="Bristow J."/>
            <person name="Eisen J.A."/>
            <person name="Markowitz V."/>
            <person name="Hugenholtz P."/>
            <person name="Klenk H.P."/>
            <person name="Kyrpides N.C."/>
        </authorList>
    </citation>
    <scope>NUCLEOTIDE SEQUENCE [LARGE SCALE GENOMIC DNA]</scope>
    <source>
        <strain evidence="4">DSM 11293 / JCM 15392 / SEBR 4228</strain>
    </source>
</reference>
<dbReference type="HOGENOM" id="CLU_017266_3_1_12"/>
<dbReference type="Gene3D" id="3.90.230.10">
    <property type="entry name" value="Creatinase/methionine aminopeptidase superfamily"/>
    <property type="match status" value="1"/>
</dbReference>
<dbReference type="AlphaFoldDB" id="E1RBI8"/>
<dbReference type="InterPro" id="IPR000994">
    <property type="entry name" value="Pept_M24"/>
</dbReference>
<protein>
    <submittedName>
        <fullName evidence="3">Creatinase</fullName>
    </submittedName>
</protein>
<dbReference type="SUPFAM" id="SSF55920">
    <property type="entry name" value="Creatinase/aminopeptidase"/>
    <property type="match status" value="1"/>
</dbReference>